<dbReference type="GO" id="GO:0005886">
    <property type="term" value="C:plasma membrane"/>
    <property type="evidence" value="ECO:0007669"/>
    <property type="project" value="UniProtKB-SubCell"/>
</dbReference>
<keyword evidence="2" id="KW-1003">Cell membrane</keyword>
<dbReference type="GO" id="GO:0009055">
    <property type="term" value="F:electron transfer activity"/>
    <property type="evidence" value="ECO:0007669"/>
    <property type="project" value="InterPro"/>
</dbReference>
<evidence type="ECO:0000256" key="2">
    <source>
        <dbReference type="ARBA" id="ARBA00022475"/>
    </source>
</evidence>
<evidence type="ECO:0000256" key="6">
    <source>
        <dbReference type="SAM" id="Phobius"/>
    </source>
</evidence>
<dbReference type="Gene3D" id="1.20.950.20">
    <property type="entry name" value="Transmembrane di-heme cytochromes, Chain C"/>
    <property type="match status" value="1"/>
</dbReference>
<evidence type="ECO:0000313" key="9">
    <source>
        <dbReference type="Proteomes" id="UP001324634"/>
    </source>
</evidence>
<comment type="subcellular location">
    <subcellularLocation>
        <location evidence="1">Cell membrane</location>
        <topology evidence="1">Multi-pass membrane protein</topology>
    </subcellularLocation>
</comment>
<dbReference type="AlphaFoldDB" id="A0AAX4HN91"/>
<dbReference type="RefSeq" id="WP_321394274.1">
    <property type="nucleotide sequence ID" value="NZ_CP139487.1"/>
</dbReference>
<reference evidence="8 9" key="1">
    <citation type="submission" date="2023-11" db="EMBL/GenBank/DDBJ databases">
        <title>Peredibacter starrii A3.12.</title>
        <authorList>
            <person name="Mitchell R.J."/>
        </authorList>
    </citation>
    <scope>NUCLEOTIDE SEQUENCE [LARGE SCALE GENOMIC DNA]</scope>
    <source>
        <strain evidence="8 9">A3.12</strain>
    </source>
</reference>
<dbReference type="InterPro" id="IPR016174">
    <property type="entry name" value="Di-haem_cyt_TM"/>
</dbReference>
<dbReference type="SUPFAM" id="SSF81342">
    <property type="entry name" value="Transmembrane di-heme cytochromes"/>
    <property type="match status" value="1"/>
</dbReference>
<dbReference type="GO" id="GO:0020037">
    <property type="term" value="F:heme binding"/>
    <property type="evidence" value="ECO:0007669"/>
    <property type="project" value="TreeGrafter"/>
</dbReference>
<name>A0AAX4HN91_9BACT</name>
<accession>A0AAX4HN91</accession>
<keyword evidence="4 6" id="KW-1133">Transmembrane helix</keyword>
<dbReference type="PANTHER" id="PTHR30485">
    <property type="entry name" value="NI/FE-HYDROGENASE 1 B-TYPE CYTOCHROME SUBUNIT"/>
    <property type="match status" value="1"/>
</dbReference>
<dbReference type="KEGG" id="psti:SOO65_19035"/>
<dbReference type="Pfam" id="PF01292">
    <property type="entry name" value="Ni_hydr_CYTB"/>
    <property type="match status" value="1"/>
</dbReference>
<dbReference type="InterPro" id="IPR051542">
    <property type="entry name" value="Hydrogenase_cytochrome"/>
</dbReference>
<evidence type="ECO:0000256" key="3">
    <source>
        <dbReference type="ARBA" id="ARBA00022692"/>
    </source>
</evidence>
<dbReference type="GO" id="GO:0022904">
    <property type="term" value="P:respiratory electron transport chain"/>
    <property type="evidence" value="ECO:0007669"/>
    <property type="project" value="InterPro"/>
</dbReference>
<evidence type="ECO:0000256" key="5">
    <source>
        <dbReference type="ARBA" id="ARBA00023136"/>
    </source>
</evidence>
<feature type="transmembrane region" description="Helical" evidence="6">
    <location>
        <begin position="20"/>
        <end position="42"/>
    </location>
</feature>
<evidence type="ECO:0000256" key="4">
    <source>
        <dbReference type="ARBA" id="ARBA00022989"/>
    </source>
</evidence>
<gene>
    <name evidence="8" type="ORF">SOO65_19035</name>
</gene>
<sequence>MKFIEKHSRILRICHWFNFFFLFLMIWSGILIYWAHQAYIVVPENVAEQLGIDHRLAEGMGWHFFIMWPFALNGIVYVVYLALSGDWKFLFPDRQSFREVIPVVLHDLKLRSHAPPIRGKYNAAQRVAYFMVILMGLGSLLTGLAIYKPVQVGWLTALLGGYPFARFLHFILMLGFVFFFIIHVIQVLRAGWNNLRSMIAGYEIE</sequence>
<feature type="transmembrane region" description="Helical" evidence="6">
    <location>
        <begin position="127"/>
        <end position="147"/>
    </location>
</feature>
<feature type="domain" description="Cytochrome b561 bacterial/Ni-hydrogenase" evidence="7">
    <location>
        <begin position="7"/>
        <end position="201"/>
    </location>
</feature>
<keyword evidence="3 6" id="KW-0812">Transmembrane</keyword>
<protein>
    <submittedName>
        <fullName evidence="8">Cytochrome b/b6 domain-containing protein</fullName>
    </submittedName>
</protein>
<keyword evidence="5 6" id="KW-0472">Membrane</keyword>
<feature type="transmembrane region" description="Helical" evidence="6">
    <location>
        <begin position="167"/>
        <end position="188"/>
    </location>
</feature>
<evidence type="ECO:0000313" key="8">
    <source>
        <dbReference type="EMBL" id="WPU64792.1"/>
    </source>
</evidence>
<feature type="transmembrane region" description="Helical" evidence="6">
    <location>
        <begin position="62"/>
        <end position="83"/>
    </location>
</feature>
<dbReference type="PANTHER" id="PTHR30485:SF1">
    <property type="entry name" value="CYTOCHROME YDHU-RELATED"/>
    <property type="match status" value="1"/>
</dbReference>
<dbReference type="InterPro" id="IPR011577">
    <property type="entry name" value="Cyt_b561_bac/Ni-Hgenase"/>
</dbReference>
<organism evidence="8 9">
    <name type="scientific">Peredibacter starrii</name>
    <dbReference type="NCBI Taxonomy" id="28202"/>
    <lineage>
        <taxon>Bacteria</taxon>
        <taxon>Pseudomonadati</taxon>
        <taxon>Bdellovibrionota</taxon>
        <taxon>Bacteriovoracia</taxon>
        <taxon>Bacteriovoracales</taxon>
        <taxon>Bacteriovoracaceae</taxon>
        <taxon>Peredibacter</taxon>
    </lineage>
</organism>
<evidence type="ECO:0000259" key="7">
    <source>
        <dbReference type="Pfam" id="PF01292"/>
    </source>
</evidence>
<evidence type="ECO:0000256" key="1">
    <source>
        <dbReference type="ARBA" id="ARBA00004651"/>
    </source>
</evidence>
<keyword evidence="9" id="KW-1185">Reference proteome</keyword>
<dbReference type="EMBL" id="CP139487">
    <property type="protein sequence ID" value="WPU64792.1"/>
    <property type="molecule type" value="Genomic_DNA"/>
</dbReference>
<dbReference type="Proteomes" id="UP001324634">
    <property type="component" value="Chromosome"/>
</dbReference>
<proteinExistence type="predicted"/>